<dbReference type="InterPro" id="IPR001245">
    <property type="entry name" value="Ser-Thr/Tyr_kinase_cat_dom"/>
</dbReference>
<dbReference type="InterPro" id="IPR008271">
    <property type="entry name" value="Ser/Thr_kinase_AS"/>
</dbReference>
<feature type="compositionally biased region" description="Basic and acidic residues" evidence="1">
    <location>
        <begin position="26"/>
        <end position="35"/>
    </location>
</feature>
<feature type="compositionally biased region" description="Low complexity" evidence="1">
    <location>
        <begin position="427"/>
        <end position="441"/>
    </location>
</feature>
<dbReference type="PROSITE" id="PS00108">
    <property type="entry name" value="PROTEIN_KINASE_ST"/>
    <property type="match status" value="1"/>
</dbReference>
<dbReference type="AlphaFoldDB" id="A0A8H3ATC1"/>
<dbReference type="Proteomes" id="UP000663850">
    <property type="component" value="Unassembled WGS sequence"/>
</dbReference>
<feature type="region of interest" description="Disordered" evidence="1">
    <location>
        <begin position="18"/>
        <end position="38"/>
    </location>
</feature>
<protein>
    <recommendedName>
        <fullName evidence="2">Protein kinase domain-containing protein</fullName>
    </recommendedName>
</protein>
<evidence type="ECO:0000313" key="4">
    <source>
        <dbReference type="Proteomes" id="UP000663850"/>
    </source>
</evidence>
<gene>
    <name evidence="3" type="ORF">RDB_LOCUS26447</name>
</gene>
<dbReference type="PANTHER" id="PTHR44329:SF214">
    <property type="entry name" value="PROTEIN KINASE DOMAIN-CONTAINING PROTEIN"/>
    <property type="match status" value="1"/>
</dbReference>
<dbReference type="PANTHER" id="PTHR44329">
    <property type="entry name" value="SERINE/THREONINE-PROTEIN KINASE TNNI3K-RELATED"/>
    <property type="match status" value="1"/>
</dbReference>
<dbReference type="InterPro" id="IPR051681">
    <property type="entry name" value="Ser/Thr_Kinases-Pseudokinases"/>
</dbReference>
<evidence type="ECO:0000313" key="3">
    <source>
        <dbReference type="EMBL" id="CAE6438398.1"/>
    </source>
</evidence>
<feature type="non-terminal residue" evidence="3">
    <location>
        <position position="1"/>
    </location>
</feature>
<reference evidence="3" key="1">
    <citation type="submission" date="2021-01" db="EMBL/GenBank/DDBJ databases">
        <authorList>
            <person name="Kaushik A."/>
        </authorList>
    </citation>
    <scope>NUCLEOTIDE SEQUENCE</scope>
    <source>
        <strain evidence="3">Type strain: AG8-Rh-89/</strain>
    </source>
</reference>
<dbReference type="Pfam" id="PF07714">
    <property type="entry name" value="PK_Tyr_Ser-Thr"/>
    <property type="match status" value="1"/>
</dbReference>
<proteinExistence type="predicted"/>
<dbReference type="InterPro" id="IPR000719">
    <property type="entry name" value="Prot_kinase_dom"/>
</dbReference>
<dbReference type="GO" id="GO:0005524">
    <property type="term" value="F:ATP binding"/>
    <property type="evidence" value="ECO:0007669"/>
    <property type="project" value="InterPro"/>
</dbReference>
<dbReference type="InterPro" id="IPR011009">
    <property type="entry name" value="Kinase-like_dom_sf"/>
</dbReference>
<name>A0A8H3ATC1_9AGAM</name>
<feature type="compositionally biased region" description="Basic and acidic residues" evidence="1">
    <location>
        <begin position="377"/>
        <end position="404"/>
    </location>
</feature>
<sequence>MTQILYLISDRSTSFRFKSNGSRLAPHPEEQEPHKRTWPTGSIKHDIDLIDESTTYPQIIRLLVKHNCPDLSDKLQDITRGPVCTSLAMDVYQASLSDGTMLAVKKVRLGEGYSCGDASGKFQKRLAREIYTWSQCDHRNIWPLKGLADFEGQLAIVSVWADRGNLSQYLQKTPEANCCELSLGIATGLAYLHRNDIIHGDLKGPNVLISASGTPMLCDFGNSVIRDAELMFVDSRSGMGNTLRWMAPELLTEATKSPNSATDVYSLGMETFMGRPPYNNLNDRSVILTVCKGMFPARPKEVPVESQYGNILWTVLRSCWSRNPNMRPTVRAVRYILRPMTEDSLCEAPPPEPAHEIQYDDSDKVDYSNEINEEDERQDRPLIKQKERANHASIDEERPTRADYEVDNWEAGEQSVDGAFSWKETRSISSTGSCGPSGSGPTREHKSRRERSMEVLDNFR</sequence>
<dbReference type="EMBL" id="CAJMWZ010001575">
    <property type="protein sequence ID" value="CAE6438398.1"/>
    <property type="molecule type" value="Genomic_DNA"/>
</dbReference>
<dbReference type="GO" id="GO:0004674">
    <property type="term" value="F:protein serine/threonine kinase activity"/>
    <property type="evidence" value="ECO:0007669"/>
    <property type="project" value="TreeGrafter"/>
</dbReference>
<comment type="caution">
    <text evidence="3">The sequence shown here is derived from an EMBL/GenBank/DDBJ whole genome shotgun (WGS) entry which is preliminary data.</text>
</comment>
<dbReference type="SUPFAM" id="SSF56112">
    <property type="entry name" value="Protein kinase-like (PK-like)"/>
    <property type="match status" value="1"/>
</dbReference>
<dbReference type="PRINTS" id="PR00109">
    <property type="entry name" value="TYRKINASE"/>
</dbReference>
<dbReference type="Gene3D" id="1.10.510.10">
    <property type="entry name" value="Transferase(Phosphotransferase) domain 1"/>
    <property type="match status" value="1"/>
</dbReference>
<accession>A0A8H3ATC1</accession>
<feature type="domain" description="Protein kinase" evidence="2">
    <location>
        <begin position="72"/>
        <end position="341"/>
    </location>
</feature>
<dbReference type="SMART" id="SM00220">
    <property type="entry name" value="S_TKc"/>
    <property type="match status" value="1"/>
</dbReference>
<feature type="compositionally biased region" description="Basic and acidic residues" evidence="1">
    <location>
        <begin position="450"/>
        <end position="460"/>
    </location>
</feature>
<feature type="region of interest" description="Disordered" evidence="1">
    <location>
        <begin position="372"/>
        <end position="460"/>
    </location>
</feature>
<organism evidence="3 4">
    <name type="scientific">Rhizoctonia solani</name>
    <dbReference type="NCBI Taxonomy" id="456999"/>
    <lineage>
        <taxon>Eukaryota</taxon>
        <taxon>Fungi</taxon>
        <taxon>Dikarya</taxon>
        <taxon>Basidiomycota</taxon>
        <taxon>Agaricomycotina</taxon>
        <taxon>Agaricomycetes</taxon>
        <taxon>Cantharellales</taxon>
        <taxon>Ceratobasidiaceae</taxon>
        <taxon>Rhizoctonia</taxon>
    </lineage>
</organism>
<evidence type="ECO:0000259" key="2">
    <source>
        <dbReference type="PROSITE" id="PS50011"/>
    </source>
</evidence>
<evidence type="ECO:0000256" key="1">
    <source>
        <dbReference type="SAM" id="MobiDB-lite"/>
    </source>
</evidence>
<dbReference type="PROSITE" id="PS50011">
    <property type="entry name" value="PROTEIN_KINASE_DOM"/>
    <property type="match status" value="1"/>
</dbReference>